<keyword evidence="5" id="KW-0430">Lectin</keyword>
<feature type="region of interest" description="Disordered" evidence="9">
    <location>
        <begin position="324"/>
        <end position="357"/>
    </location>
</feature>
<keyword evidence="12" id="KW-1185">Reference proteome</keyword>
<evidence type="ECO:0000256" key="1">
    <source>
        <dbReference type="ARBA" id="ARBA00004367"/>
    </source>
</evidence>
<keyword evidence="8" id="KW-0175">Coiled coil</keyword>
<evidence type="ECO:0000256" key="5">
    <source>
        <dbReference type="ARBA" id="ARBA00022734"/>
    </source>
</evidence>
<feature type="region of interest" description="Disordered" evidence="9">
    <location>
        <begin position="190"/>
        <end position="224"/>
    </location>
</feature>
<sequence length="357" mass="39947">MPHIDSDAEKARHHHSEPVSEDDIQQSIERGIQLLEPLSKSCLYYHHVRQFHIDQSAQGESATTQSNVPSYLLGIYSEPAESGSPSEQTDVSQRVESPVTSLRRVGDKRYLVQKWTGGTKCDLTGKPRTVEVQANDRISWFHEVTICQYQIVISTPRLCDEMVLASQTQSKAHTIECNPVVPEHLIASGSEEQTEKTASQAEVPTDPTAQNQNQVPTHSSTTINRDSLVAAEESKHEQLDELDIKEIKKAAESEENVEPVTKDLLLTMIAQLTSQVNQLQRQAQESEAEDGMDITFIYTDEQGRILQGDSAQIKKLFASQLKHTNEEKRTSGNGQVADGSEVQQQNKKAYEKTYYTT</sequence>
<dbReference type="GO" id="GO:0030246">
    <property type="term" value="F:carbohydrate binding"/>
    <property type="evidence" value="ECO:0007669"/>
    <property type="project" value="UniProtKB-KW"/>
</dbReference>
<comment type="caution">
    <text evidence="11">The sequence shown here is derived from an EMBL/GenBank/DDBJ whole genome shotgun (WGS) entry which is preliminary data.</text>
</comment>
<dbReference type="AlphaFoldDB" id="A0A8H7ESE1"/>
<evidence type="ECO:0000313" key="12">
    <source>
        <dbReference type="Proteomes" id="UP000605846"/>
    </source>
</evidence>
<dbReference type="GO" id="GO:0005788">
    <property type="term" value="C:endoplasmic reticulum lumen"/>
    <property type="evidence" value="ECO:0007669"/>
    <property type="project" value="TreeGrafter"/>
</dbReference>
<evidence type="ECO:0000256" key="2">
    <source>
        <dbReference type="ARBA" id="ARBA00009918"/>
    </source>
</evidence>
<name>A0A8H7ESE1_9FUNG</name>
<evidence type="ECO:0000256" key="6">
    <source>
        <dbReference type="ARBA" id="ARBA00022824"/>
    </source>
</evidence>
<organism evidence="11 12">
    <name type="scientific">Apophysomyces ossiformis</name>
    <dbReference type="NCBI Taxonomy" id="679940"/>
    <lineage>
        <taxon>Eukaryota</taxon>
        <taxon>Fungi</taxon>
        <taxon>Fungi incertae sedis</taxon>
        <taxon>Mucoromycota</taxon>
        <taxon>Mucoromycotina</taxon>
        <taxon>Mucoromycetes</taxon>
        <taxon>Mucorales</taxon>
        <taxon>Mucorineae</taxon>
        <taxon>Mucoraceae</taxon>
        <taxon>Apophysomyces</taxon>
    </lineage>
</organism>
<dbReference type="OrthoDB" id="448954at2759"/>
<evidence type="ECO:0000256" key="7">
    <source>
        <dbReference type="ARBA" id="ARBA00023157"/>
    </source>
</evidence>
<feature type="region of interest" description="Disordered" evidence="9">
    <location>
        <begin position="1"/>
        <end position="25"/>
    </location>
</feature>
<proteinExistence type="inferred from homology"/>
<evidence type="ECO:0000313" key="11">
    <source>
        <dbReference type="EMBL" id="KAF7729231.1"/>
    </source>
</evidence>
<feature type="compositionally biased region" description="Polar residues" evidence="9">
    <location>
        <begin position="196"/>
        <end position="224"/>
    </location>
</feature>
<dbReference type="PROSITE" id="PS51914">
    <property type="entry name" value="MRH"/>
    <property type="match status" value="1"/>
</dbReference>
<dbReference type="Proteomes" id="UP000605846">
    <property type="component" value="Unassembled WGS sequence"/>
</dbReference>
<feature type="region of interest" description="Disordered" evidence="9">
    <location>
        <begin position="76"/>
        <end position="97"/>
    </location>
</feature>
<keyword evidence="4" id="KW-0732">Signal</keyword>
<evidence type="ECO:0000256" key="8">
    <source>
        <dbReference type="SAM" id="Coils"/>
    </source>
</evidence>
<dbReference type="GO" id="GO:0030970">
    <property type="term" value="P:retrograde protein transport, ER to cytosol"/>
    <property type="evidence" value="ECO:0007669"/>
    <property type="project" value="TreeGrafter"/>
</dbReference>
<evidence type="ECO:0000256" key="9">
    <source>
        <dbReference type="SAM" id="MobiDB-lite"/>
    </source>
</evidence>
<feature type="compositionally biased region" description="Basic and acidic residues" evidence="9">
    <location>
        <begin position="1"/>
        <end position="10"/>
    </location>
</feature>
<dbReference type="EMBL" id="JABAYA010000027">
    <property type="protein sequence ID" value="KAF7729231.1"/>
    <property type="molecule type" value="Genomic_DNA"/>
</dbReference>
<accession>A0A8H7ESE1</accession>
<keyword evidence="6" id="KW-0256">Endoplasmic reticulum</keyword>
<evidence type="ECO:0000256" key="4">
    <source>
        <dbReference type="ARBA" id="ARBA00022729"/>
    </source>
</evidence>
<protein>
    <recommendedName>
        <fullName evidence="3">Protein OS-9 homolog</fullName>
    </recommendedName>
</protein>
<keyword evidence="7" id="KW-1015">Disulfide bond</keyword>
<dbReference type="GO" id="GO:0005789">
    <property type="term" value="C:endoplasmic reticulum membrane"/>
    <property type="evidence" value="ECO:0007669"/>
    <property type="project" value="UniProtKB-SubCell"/>
</dbReference>
<evidence type="ECO:0000259" key="10">
    <source>
        <dbReference type="PROSITE" id="PS51914"/>
    </source>
</evidence>
<comment type="similarity">
    <text evidence="2">Belongs to the OS-9 family.</text>
</comment>
<dbReference type="PANTHER" id="PTHR15414:SF0">
    <property type="entry name" value="ENDOPLASMIC RETICULUM LECTIN 1"/>
    <property type="match status" value="1"/>
</dbReference>
<feature type="compositionally biased region" description="Polar residues" evidence="9">
    <location>
        <begin position="83"/>
        <end position="97"/>
    </location>
</feature>
<dbReference type="Gene3D" id="2.70.130.10">
    <property type="entry name" value="Mannose-6-phosphate receptor binding domain"/>
    <property type="match status" value="1"/>
</dbReference>
<dbReference type="InterPro" id="IPR045149">
    <property type="entry name" value="OS-9-like"/>
</dbReference>
<comment type="subcellular location">
    <subcellularLocation>
        <location evidence="1">Endoplasmic reticulum membrane</location>
        <topology evidence="1">Peripheral membrane protein</topology>
        <orientation evidence="1">Lumenal side</orientation>
    </subcellularLocation>
</comment>
<dbReference type="PANTHER" id="PTHR15414">
    <property type="entry name" value="OS-9-RELATED"/>
    <property type="match status" value="1"/>
</dbReference>
<dbReference type="InterPro" id="IPR044865">
    <property type="entry name" value="MRH_dom"/>
</dbReference>
<feature type="coiled-coil region" evidence="8">
    <location>
        <begin position="262"/>
        <end position="289"/>
    </location>
</feature>
<dbReference type="GO" id="GO:0030968">
    <property type="term" value="P:endoplasmic reticulum unfolded protein response"/>
    <property type="evidence" value="ECO:0007669"/>
    <property type="project" value="InterPro"/>
</dbReference>
<dbReference type="InterPro" id="IPR009011">
    <property type="entry name" value="Man6P_isomerase_rcpt-bd_dom_sf"/>
</dbReference>
<reference evidence="11" key="1">
    <citation type="submission" date="2020-01" db="EMBL/GenBank/DDBJ databases">
        <title>Genome Sequencing of Three Apophysomyces-Like Fungal Strains Confirms a Novel Fungal Genus in the Mucoromycota with divergent Burkholderia-like Endosymbiotic Bacteria.</title>
        <authorList>
            <person name="Stajich J.E."/>
            <person name="Macias A.M."/>
            <person name="Carter-House D."/>
            <person name="Lovett B."/>
            <person name="Kasson L.R."/>
            <person name="Berry K."/>
            <person name="Grigoriev I."/>
            <person name="Chang Y."/>
            <person name="Spatafora J."/>
            <person name="Kasson M.T."/>
        </authorList>
    </citation>
    <scope>NUCLEOTIDE SEQUENCE</scope>
    <source>
        <strain evidence="11">NRRL A-21654</strain>
    </source>
</reference>
<gene>
    <name evidence="11" type="primary">YOS9</name>
    <name evidence="11" type="ORF">EC973_004760</name>
</gene>
<feature type="domain" description="MRH" evidence="10">
    <location>
        <begin position="40"/>
        <end position="161"/>
    </location>
</feature>
<evidence type="ECO:0000256" key="3">
    <source>
        <dbReference type="ARBA" id="ARBA00018727"/>
    </source>
</evidence>